<dbReference type="InterPro" id="IPR006135">
    <property type="entry name" value="T3SS_substrate_exporter"/>
</dbReference>
<feature type="transmembrane region" description="Helical" evidence="13">
    <location>
        <begin position="194"/>
        <end position="215"/>
    </location>
</feature>
<evidence type="ECO:0000256" key="7">
    <source>
        <dbReference type="ARBA" id="ARBA00022795"/>
    </source>
</evidence>
<evidence type="ECO:0000256" key="13">
    <source>
        <dbReference type="RuleBase" id="RU364091"/>
    </source>
</evidence>
<dbReference type="Gene3D" id="3.40.1690.10">
    <property type="entry name" value="secretion proteins EscU"/>
    <property type="match status" value="1"/>
</dbReference>
<sequence>MAENDDAQEKSESATPKRLEEARRKGQIPRSRDLSAAAVTMSAAAALYMMGDSIAGKLYTLMQRCFSLTREQALDPAQMAPAFASAAIDGLKICAPVLGIICLAAVLAPLALGGWSFSTEALMPQFNRLNPLSGVKRMFSTRAVVELVKALAKFGVVGLVAVLVLWNDASTLLHLGQEPLDIAIAHTISLAGKALIAITAGLLIIAGIDVPYQLWSHAKQLKMSRQEIREEHKESEGSPEVKGRIRQLQQQFARQRMMQDVPKADVIVTNPTHFAVALRYDEKRMRAPIVVAKGVDLVAARIREIATEHNVPIFEAPPLARVLYRNVDIGGEIPSAVYQAVAQVLTYVFQLRVASRSGFQPPPRPDVTVEE</sequence>
<keyword evidence="8 13" id="KW-0653">Protein transport</keyword>
<keyword evidence="15" id="KW-0969">Cilium</keyword>
<evidence type="ECO:0000256" key="12">
    <source>
        <dbReference type="ARBA" id="ARBA00025078"/>
    </source>
</evidence>
<dbReference type="InterPro" id="IPR029025">
    <property type="entry name" value="T3SS_substrate_exporter_C"/>
</dbReference>
<evidence type="ECO:0000256" key="2">
    <source>
        <dbReference type="ARBA" id="ARBA00010690"/>
    </source>
</evidence>
<evidence type="ECO:0000256" key="5">
    <source>
        <dbReference type="ARBA" id="ARBA00022475"/>
    </source>
</evidence>
<dbReference type="SUPFAM" id="SSF160544">
    <property type="entry name" value="EscU C-terminal domain-like"/>
    <property type="match status" value="1"/>
</dbReference>
<evidence type="ECO:0000313" key="15">
    <source>
        <dbReference type="EMBL" id="MBM0108342.1"/>
    </source>
</evidence>
<dbReference type="PANTHER" id="PTHR30531:SF12">
    <property type="entry name" value="FLAGELLAR BIOSYNTHETIC PROTEIN FLHB"/>
    <property type="match status" value="1"/>
</dbReference>
<keyword evidence="7 13" id="KW-1005">Bacterial flagellum biogenesis</keyword>
<feature type="transmembrane region" description="Helical" evidence="13">
    <location>
        <begin position="143"/>
        <end position="166"/>
    </location>
</feature>
<feature type="transmembrane region" description="Helical" evidence="13">
    <location>
        <begin position="97"/>
        <end position="122"/>
    </location>
</feature>
<keyword evidence="9 13" id="KW-1133">Transmembrane helix</keyword>
<dbReference type="Gene3D" id="6.10.250.2080">
    <property type="match status" value="1"/>
</dbReference>
<keyword evidence="15" id="KW-0282">Flagellum</keyword>
<evidence type="ECO:0000256" key="1">
    <source>
        <dbReference type="ARBA" id="ARBA00004651"/>
    </source>
</evidence>
<dbReference type="Proteomes" id="UP000661077">
    <property type="component" value="Unassembled WGS sequence"/>
</dbReference>
<dbReference type="EMBL" id="JAEVLS010000008">
    <property type="protein sequence ID" value="MBM0108342.1"/>
    <property type="molecule type" value="Genomic_DNA"/>
</dbReference>
<evidence type="ECO:0000256" key="3">
    <source>
        <dbReference type="ARBA" id="ARBA00021622"/>
    </source>
</evidence>
<protein>
    <recommendedName>
        <fullName evidence="3 13">Flagellar biosynthetic protein FlhB</fullName>
    </recommendedName>
</protein>
<evidence type="ECO:0000256" key="10">
    <source>
        <dbReference type="ARBA" id="ARBA00023136"/>
    </source>
</evidence>
<keyword evidence="10 13" id="KW-0472">Membrane</keyword>
<dbReference type="RefSeq" id="WP_203170512.1">
    <property type="nucleotide sequence ID" value="NZ_JAEVLS010000008.1"/>
</dbReference>
<dbReference type="PANTHER" id="PTHR30531">
    <property type="entry name" value="FLAGELLAR BIOSYNTHETIC PROTEIN FLHB"/>
    <property type="match status" value="1"/>
</dbReference>
<reference evidence="15 16" key="1">
    <citation type="journal article" date="2021" name="Int. J. Syst. Evol. Microbiol.">
        <title>Steroidobacter gossypii sp. nov., isolated from soil of cotton cropping field.</title>
        <authorList>
            <person name="Huang R."/>
            <person name="Yang S."/>
            <person name="Zhen C."/>
            <person name="Liu W."/>
        </authorList>
    </citation>
    <scope>NUCLEOTIDE SEQUENCE [LARGE SCALE GENOMIC DNA]</scope>
    <source>
        <strain evidence="15 16">S1-65</strain>
    </source>
</reference>
<dbReference type="PRINTS" id="PR00950">
    <property type="entry name" value="TYPE3IMSPROT"/>
</dbReference>
<evidence type="ECO:0000256" key="8">
    <source>
        <dbReference type="ARBA" id="ARBA00022927"/>
    </source>
</evidence>
<keyword evidence="15" id="KW-0966">Cell projection</keyword>
<evidence type="ECO:0000256" key="9">
    <source>
        <dbReference type="ARBA" id="ARBA00022989"/>
    </source>
</evidence>
<feature type="compositionally biased region" description="Basic and acidic residues" evidence="14">
    <location>
        <begin position="7"/>
        <end position="24"/>
    </location>
</feature>
<gene>
    <name evidence="13 15" type="primary">flhB</name>
    <name evidence="15" type="ORF">JM946_26725</name>
</gene>
<accession>A0ABS1X565</accession>
<evidence type="ECO:0000256" key="11">
    <source>
        <dbReference type="ARBA" id="ARBA00023225"/>
    </source>
</evidence>
<dbReference type="NCBIfam" id="TIGR00328">
    <property type="entry name" value="flhB"/>
    <property type="match status" value="1"/>
</dbReference>
<keyword evidence="5 13" id="KW-1003">Cell membrane</keyword>
<keyword evidence="4 13" id="KW-0813">Transport</keyword>
<name>A0ABS1X565_9GAMM</name>
<proteinExistence type="inferred from homology"/>
<organism evidence="15 16">
    <name type="scientific">Steroidobacter gossypii</name>
    <dbReference type="NCBI Taxonomy" id="2805490"/>
    <lineage>
        <taxon>Bacteria</taxon>
        <taxon>Pseudomonadati</taxon>
        <taxon>Pseudomonadota</taxon>
        <taxon>Gammaproteobacteria</taxon>
        <taxon>Steroidobacterales</taxon>
        <taxon>Steroidobacteraceae</taxon>
        <taxon>Steroidobacter</taxon>
    </lineage>
</organism>
<keyword evidence="6 13" id="KW-0812">Transmembrane</keyword>
<keyword evidence="16" id="KW-1185">Reference proteome</keyword>
<feature type="region of interest" description="Disordered" evidence="14">
    <location>
        <begin position="1"/>
        <end position="29"/>
    </location>
</feature>
<dbReference type="InterPro" id="IPR006136">
    <property type="entry name" value="FlhB"/>
</dbReference>
<keyword evidence="11 13" id="KW-1006">Bacterial flagellum protein export</keyword>
<evidence type="ECO:0000313" key="16">
    <source>
        <dbReference type="Proteomes" id="UP000661077"/>
    </source>
</evidence>
<comment type="caution">
    <text evidence="15">The sequence shown here is derived from an EMBL/GenBank/DDBJ whole genome shotgun (WGS) entry which is preliminary data.</text>
</comment>
<comment type="similarity">
    <text evidence="2 13">Belongs to the type III secretion exporter family.</text>
</comment>
<dbReference type="Pfam" id="PF01312">
    <property type="entry name" value="Bac_export_2"/>
    <property type="match status" value="1"/>
</dbReference>
<evidence type="ECO:0000256" key="14">
    <source>
        <dbReference type="SAM" id="MobiDB-lite"/>
    </source>
</evidence>
<comment type="subcellular location">
    <subcellularLocation>
        <location evidence="1">Cell membrane</location>
        <topology evidence="1">Multi-pass membrane protein</topology>
    </subcellularLocation>
</comment>
<feature type="transmembrane region" description="Helical" evidence="13">
    <location>
        <begin position="34"/>
        <end position="51"/>
    </location>
</feature>
<comment type="function">
    <text evidence="12 13">Required for formation of the rod structure in the basal body of the flagellar apparatus. Together with FliI and FliH, may constitute the export apparatus of flagellin.</text>
</comment>
<evidence type="ECO:0000256" key="6">
    <source>
        <dbReference type="ARBA" id="ARBA00022692"/>
    </source>
</evidence>
<evidence type="ECO:0000256" key="4">
    <source>
        <dbReference type="ARBA" id="ARBA00022448"/>
    </source>
</evidence>